<dbReference type="EMBL" id="CP157355">
    <property type="protein sequence ID" value="XBM01196.1"/>
    <property type="molecule type" value="Genomic_DNA"/>
</dbReference>
<dbReference type="SUPFAM" id="SSF52172">
    <property type="entry name" value="CheY-like"/>
    <property type="match status" value="1"/>
</dbReference>
<dbReference type="InterPro" id="IPR007492">
    <property type="entry name" value="LytTR_DNA-bd_dom"/>
</dbReference>
<dbReference type="PANTHER" id="PTHR37299">
    <property type="entry name" value="TRANSCRIPTIONAL REGULATOR-RELATED"/>
    <property type="match status" value="1"/>
</dbReference>
<dbReference type="KEGG" id="cmav:ABHF33_02605"/>
<dbReference type="Gene3D" id="3.40.50.2300">
    <property type="match status" value="1"/>
</dbReference>
<dbReference type="AlphaFoldDB" id="A0AAU7FC02"/>
<dbReference type="GO" id="GO:0003677">
    <property type="term" value="F:DNA binding"/>
    <property type="evidence" value="ECO:0007669"/>
    <property type="project" value="UniProtKB-KW"/>
</dbReference>
<reference evidence="4" key="1">
    <citation type="submission" date="2024-05" db="EMBL/GenBank/DDBJ databases">
        <authorList>
            <person name="Yang L."/>
            <person name="Pan L."/>
        </authorList>
    </citation>
    <scope>NUCLEOTIDE SEQUENCE</scope>
    <source>
        <strain evidence="4">FCG-7</strain>
    </source>
</reference>
<dbReference type="PROSITE" id="PS50930">
    <property type="entry name" value="HTH_LYTTR"/>
    <property type="match status" value="1"/>
</dbReference>
<dbReference type="SMART" id="SM00448">
    <property type="entry name" value="REC"/>
    <property type="match status" value="1"/>
</dbReference>
<proteinExistence type="predicted"/>
<dbReference type="Gene3D" id="2.40.50.1020">
    <property type="entry name" value="LytTr DNA-binding domain"/>
    <property type="match status" value="1"/>
</dbReference>
<evidence type="ECO:0000259" key="3">
    <source>
        <dbReference type="PROSITE" id="PS50930"/>
    </source>
</evidence>
<organism evidence="4">
    <name type="scientific">Chitinibacter mangrovi</name>
    <dbReference type="NCBI Taxonomy" id="3153927"/>
    <lineage>
        <taxon>Bacteria</taxon>
        <taxon>Pseudomonadati</taxon>
        <taxon>Pseudomonadota</taxon>
        <taxon>Betaproteobacteria</taxon>
        <taxon>Neisseriales</taxon>
        <taxon>Chitinibacteraceae</taxon>
        <taxon>Chitinibacter</taxon>
    </lineage>
</organism>
<evidence type="ECO:0000313" key="4">
    <source>
        <dbReference type="EMBL" id="XBM01196.1"/>
    </source>
</evidence>
<dbReference type="GO" id="GO:0000156">
    <property type="term" value="F:phosphorelay response regulator activity"/>
    <property type="evidence" value="ECO:0007669"/>
    <property type="project" value="InterPro"/>
</dbReference>
<feature type="domain" description="Response regulatory" evidence="2">
    <location>
        <begin position="3"/>
        <end position="114"/>
    </location>
</feature>
<accession>A0AAU7FC02</accession>
<feature type="modified residue" description="4-aspartylphosphate" evidence="1">
    <location>
        <position position="55"/>
    </location>
</feature>
<sequence length="256" mass="28359">MSTALIADDEPLLAQNLAERLAELWPELQIVAVVKNGLEASAELNRLQPDLAFLDIRMPGLNGLQVAGTLQHTRVVFVTAYDEYAVAAFENNAIDYLLKPVSDARLAQCIAKLQRSQAAAKPATLDLPQLLQQLLEKQGQTPGQPAAPSYLSWLTTGLGDTTRLVACDEVLYFQANDKYTEIVTATERHLIRTSLKELLPQLNPQRFAQIHRGYIVCLSAIARIDRDLLGRQRIHLKGSAEILPLSRSHAGQFKQM</sequence>
<dbReference type="InterPro" id="IPR011006">
    <property type="entry name" value="CheY-like_superfamily"/>
</dbReference>
<evidence type="ECO:0000256" key="1">
    <source>
        <dbReference type="PROSITE-ProRule" id="PRU00169"/>
    </source>
</evidence>
<dbReference type="Pfam" id="PF04397">
    <property type="entry name" value="LytTR"/>
    <property type="match status" value="1"/>
</dbReference>
<name>A0AAU7FC02_9NEIS</name>
<dbReference type="Pfam" id="PF00072">
    <property type="entry name" value="Response_reg"/>
    <property type="match status" value="1"/>
</dbReference>
<dbReference type="PROSITE" id="PS50110">
    <property type="entry name" value="RESPONSE_REGULATORY"/>
    <property type="match status" value="1"/>
</dbReference>
<keyword evidence="1" id="KW-0597">Phosphoprotein</keyword>
<dbReference type="InterPro" id="IPR046947">
    <property type="entry name" value="LytR-like"/>
</dbReference>
<feature type="domain" description="HTH LytTR-type" evidence="3">
    <location>
        <begin position="158"/>
        <end position="256"/>
    </location>
</feature>
<dbReference type="RefSeq" id="WP_348945502.1">
    <property type="nucleotide sequence ID" value="NZ_CP157355.1"/>
</dbReference>
<evidence type="ECO:0000259" key="2">
    <source>
        <dbReference type="PROSITE" id="PS50110"/>
    </source>
</evidence>
<dbReference type="PANTHER" id="PTHR37299:SF1">
    <property type="entry name" value="STAGE 0 SPORULATION PROTEIN A HOMOLOG"/>
    <property type="match status" value="1"/>
</dbReference>
<keyword evidence="4" id="KW-0238">DNA-binding</keyword>
<dbReference type="InterPro" id="IPR001789">
    <property type="entry name" value="Sig_transdc_resp-reg_receiver"/>
</dbReference>
<dbReference type="SMART" id="SM00850">
    <property type="entry name" value="LytTR"/>
    <property type="match status" value="1"/>
</dbReference>
<protein>
    <submittedName>
        <fullName evidence="4">LytTR family DNA-binding domain-containing protein</fullName>
    </submittedName>
</protein>
<gene>
    <name evidence="4" type="ORF">ABHF33_02605</name>
</gene>